<dbReference type="PROSITE" id="PS50943">
    <property type="entry name" value="HTH_CROC1"/>
    <property type="match status" value="1"/>
</dbReference>
<evidence type="ECO:0000313" key="3">
    <source>
        <dbReference type="Proteomes" id="UP000184418"/>
    </source>
</evidence>
<dbReference type="Proteomes" id="UP000184418">
    <property type="component" value="Unassembled WGS sequence"/>
</dbReference>
<dbReference type="EMBL" id="FQYN01000004">
    <property type="protein sequence ID" value="SHJ10145.1"/>
    <property type="molecule type" value="Genomic_DNA"/>
</dbReference>
<dbReference type="InterPro" id="IPR001387">
    <property type="entry name" value="Cro/C1-type_HTH"/>
</dbReference>
<name>A0A1M6GJJ5_9BACT</name>
<keyword evidence="3" id="KW-1185">Reference proteome</keyword>
<proteinExistence type="predicted"/>
<gene>
    <name evidence="2" type="ORF">SAMN02745146_2287</name>
</gene>
<dbReference type="OrthoDB" id="886655at2"/>
<dbReference type="RefSeq" id="WP_143164097.1">
    <property type="nucleotide sequence ID" value="NZ_FQYN01000004.1"/>
</dbReference>
<feature type="domain" description="HTH cro/C1-type" evidence="1">
    <location>
        <begin position="12"/>
        <end position="55"/>
    </location>
</feature>
<dbReference type="GO" id="GO:0003677">
    <property type="term" value="F:DNA binding"/>
    <property type="evidence" value="ECO:0007669"/>
    <property type="project" value="InterPro"/>
</dbReference>
<dbReference type="CDD" id="cd00093">
    <property type="entry name" value="HTH_XRE"/>
    <property type="match status" value="1"/>
</dbReference>
<accession>A0A1M6GJJ5</accession>
<sequence length="188" mass="20301">MPRRSRTATNLLVRLRTWFGLDQEALALYLGASPALIRSIETGRRTLTTNLLQALLPLMQQLPPADVPAAPLPPGMPAPEAAELDFRRRVCQQQLARFGRELAALEERGRVAGHWAQALPALQQEAAASAPATAAEAERQAWLSGWLTRQARPLPPEASTRWHLLRARVAALTAELATLAEATGGAGA</sequence>
<protein>
    <recommendedName>
        <fullName evidence="1">HTH cro/C1-type domain-containing protein</fullName>
    </recommendedName>
</protein>
<reference evidence="2 3" key="1">
    <citation type="submission" date="2016-11" db="EMBL/GenBank/DDBJ databases">
        <authorList>
            <person name="Jaros S."/>
            <person name="Januszkiewicz K."/>
            <person name="Wedrychowicz H."/>
        </authorList>
    </citation>
    <scope>NUCLEOTIDE SEQUENCE [LARGE SCALE GENOMIC DNA]</scope>
    <source>
        <strain evidence="2 3">DSM 21074</strain>
    </source>
</reference>
<organism evidence="2 3">
    <name type="scientific">Hymenobacter daecheongensis DSM 21074</name>
    <dbReference type="NCBI Taxonomy" id="1121955"/>
    <lineage>
        <taxon>Bacteria</taxon>
        <taxon>Pseudomonadati</taxon>
        <taxon>Bacteroidota</taxon>
        <taxon>Cytophagia</taxon>
        <taxon>Cytophagales</taxon>
        <taxon>Hymenobacteraceae</taxon>
        <taxon>Hymenobacter</taxon>
    </lineage>
</organism>
<evidence type="ECO:0000259" key="1">
    <source>
        <dbReference type="PROSITE" id="PS50943"/>
    </source>
</evidence>
<dbReference type="InterPro" id="IPR010982">
    <property type="entry name" value="Lambda_DNA-bd_dom_sf"/>
</dbReference>
<dbReference type="Pfam" id="PF01381">
    <property type="entry name" value="HTH_3"/>
    <property type="match status" value="1"/>
</dbReference>
<dbReference type="Gene3D" id="1.10.260.40">
    <property type="entry name" value="lambda repressor-like DNA-binding domains"/>
    <property type="match status" value="1"/>
</dbReference>
<dbReference type="AlphaFoldDB" id="A0A1M6GJJ5"/>
<dbReference type="SUPFAM" id="SSF47413">
    <property type="entry name" value="lambda repressor-like DNA-binding domains"/>
    <property type="match status" value="1"/>
</dbReference>
<evidence type="ECO:0000313" key="2">
    <source>
        <dbReference type="EMBL" id="SHJ10145.1"/>
    </source>
</evidence>